<dbReference type="SUPFAM" id="SSF49562">
    <property type="entry name" value="C2 domain (Calcium/lipid-binding domain, CaLB)"/>
    <property type="match status" value="1"/>
</dbReference>
<reference evidence="4" key="1">
    <citation type="submission" date="2025-08" db="UniProtKB">
        <authorList>
            <consortium name="RefSeq"/>
        </authorList>
    </citation>
    <scope>IDENTIFICATION</scope>
    <source>
        <tissue evidence="4">Testes</tissue>
    </source>
</reference>
<evidence type="ECO:0000256" key="1">
    <source>
        <dbReference type="PROSITE-ProRule" id="PRU00880"/>
    </source>
</evidence>
<feature type="domain" description="C2 PI3K-type" evidence="2">
    <location>
        <begin position="1"/>
        <end position="134"/>
    </location>
</feature>
<dbReference type="InterPro" id="IPR035892">
    <property type="entry name" value="C2_domain_sf"/>
</dbReference>
<dbReference type="GeneID" id="102810307"/>
<dbReference type="InterPro" id="IPR002420">
    <property type="entry name" value="PI3K-type_C2_dom"/>
</dbReference>
<accession>A0ABM0M8H5</accession>
<gene>
    <name evidence="4" type="primary">LOC102810307</name>
</gene>
<dbReference type="Pfam" id="PF00792">
    <property type="entry name" value="PI3K_C2"/>
    <property type="match status" value="1"/>
</dbReference>
<evidence type="ECO:0000313" key="4">
    <source>
        <dbReference type="RefSeq" id="XP_006816316.1"/>
    </source>
</evidence>
<name>A0ABM0M8H5_SACKO</name>
<dbReference type="Gene3D" id="2.60.40.150">
    <property type="entry name" value="C2 domain"/>
    <property type="match status" value="1"/>
</dbReference>
<sequence>VCVRVGVYHGSECLCGILNTGDSSGAILEWNKELEFDMEVCDLPRMSRLCLVIYGIYDRRRKANQTPATYKVKTGKKAKGKEKEIVPLAWVNTPFFDYRNHLCVGTQKLLAWPVTEELPPDLLNPIGTVASNPL</sequence>
<keyword evidence="3" id="KW-1185">Reference proteome</keyword>
<organism evidence="3 4">
    <name type="scientific">Saccoglossus kowalevskii</name>
    <name type="common">Acorn worm</name>
    <dbReference type="NCBI Taxonomy" id="10224"/>
    <lineage>
        <taxon>Eukaryota</taxon>
        <taxon>Metazoa</taxon>
        <taxon>Hemichordata</taxon>
        <taxon>Enteropneusta</taxon>
        <taxon>Harrimaniidae</taxon>
        <taxon>Saccoglossus</taxon>
    </lineage>
</organism>
<evidence type="ECO:0000313" key="3">
    <source>
        <dbReference type="Proteomes" id="UP000694865"/>
    </source>
</evidence>
<dbReference type="RefSeq" id="XP_006816316.1">
    <property type="nucleotide sequence ID" value="XM_006816253.1"/>
</dbReference>
<dbReference type="PROSITE" id="PS51547">
    <property type="entry name" value="C2_PI3K"/>
    <property type="match status" value="1"/>
</dbReference>
<feature type="non-terminal residue" evidence="4">
    <location>
        <position position="1"/>
    </location>
</feature>
<evidence type="ECO:0000259" key="2">
    <source>
        <dbReference type="PROSITE" id="PS51547"/>
    </source>
</evidence>
<dbReference type="Proteomes" id="UP000694865">
    <property type="component" value="Unplaced"/>
</dbReference>
<protein>
    <submittedName>
        <fullName evidence="4">Phosphatidylinositol 4,5-bisphosphate 3-kinase catalytic subunit beta isoform-like</fullName>
    </submittedName>
</protein>
<comment type="similarity">
    <text evidence="1">Belongs to the PI3/PI4-kinase family.</text>
</comment>
<proteinExistence type="inferred from homology"/>